<accession>A0A9P6T7P0</accession>
<sequence>MSPLYITYPTLTSLENTPSLQMTLPEEPTLSPQVPDPELILRQANATRCQEKEHEQSTASDPDPLTTLMTGDNPSTTVDAPKCAHGVDPLLTRKLLWVLLLAQTISLTQAAMQAERMSKMEEALVCLSLSDSRASCPDSISQPPLAPGHIDLMHFKTEGRPIFKGPYHEVEPFLKWASVIHLYFITKQVTHAAGKITLVGHFLQETNVLAFYTNAFDELIKGSWEEFQRDLFQVALPANWRNQLLEKAHHLKMSDSEGVRHYSTQECMTQSLLNYEKISLSD</sequence>
<evidence type="ECO:0000256" key="1">
    <source>
        <dbReference type="SAM" id="MobiDB-lite"/>
    </source>
</evidence>
<evidence type="ECO:0000313" key="3">
    <source>
        <dbReference type="Proteomes" id="UP000886653"/>
    </source>
</evidence>
<evidence type="ECO:0000313" key="2">
    <source>
        <dbReference type="EMBL" id="KAG0140648.1"/>
    </source>
</evidence>
<name>A0A9P6T7P0_9BASI</name>
<feature type="region of interest" description="Disordered" evidence="1">
    <location>
        <begin position="46"/>
        <end position="68"/>
    </location>
</feature>
<comment type="caution">
    <text evidence="2">The sequence shown here is derived from an EMBL/GenBank/DDBJ whole genome shotgun (WGS) entry which is preliminary data.</text>
</comment>
<keyword evidence="3" id="KW-1185">Reference proteome</keyword>
<proteinExistence type="predicted"/>
<dbReference type="AlphaFoldDB" id="A0A9P6T7P0"/>
<dbReference type="Proteomes" id="UP000886653">
    <property type="component" value="Unassembled WGS sequence"/>
</dbReference>
<protein>
    <submittedName>
        <fullName evidence="2">Uncharacterized protein</fullName>
    </submittedName>
</protein>
<dbReference type="OrthoDB" id="2505542at2759"/>
<organism evidence="2 3">
    <name type="scientific">Cronartium quercuum f. sp. fusiforme G11</name>
    <dbReference type="NCBI Taxonomy" id="708437"/>
    <lineage>
        <taxon>Eukaryota</taxon>
        <taxon>Fungi</taxon>
        <taxon>Dikarya</taxon>
        <taxon>Basidiomycota</taxon>
        <taxon>Pucciniomycotina</taxon>
        <taxon>Pucciniomycetes</taxon>
        <taxon>Pucciniales</taxon>
        <taxon>Coleosporiaceae</taxon>
        <taxon>Cronartium</taxon>
    </lineage>
</organism>
<reference evidence="2" key="1">
    <citation type="submission" date="2013-11" db="EMBL/GenBank/DDBJ databases">
        <title>Genome sequence of the fusiform rust pathogen reveals effectors for host alternation and coevolution with pine.</title>
        <authorList>
            <consortium name="DOE Joint Genome Institute"/>
            <person name="Smith K."/>
            <person name="Pendleton A."/>
            <person name="Kubisiak T."/>
            <person name="Anderson C."/>
            <person name="Salamov A."/>
            <person name="Aerts A."/>
            <person name="Riley R."/>
            <person name="Clum A."/>
            <person name="Lindquist E."/>
            <person name="Ence D."/>
            <person name="Campbell M."/>
            <person name="Kronenberg Z."/>
            <person name="Feau N."/>
            <person name="Dhillon B."/>
            <person name="Hamelin R."/>
            <person name="Burleigh J."/>
            <person name="Smith J."/>
            <person name="Yandell M."/>
            <person name="Nelson C."/>
            <person name="Grigoriev I."/>
            <person name="Davis J."/>
        </authorList>
    </citation>
    <scope>NUCLEOTIDE SEQUENCE</scope>
    <source>
        <strain evidence="2">G11</strain>
    </source>
</reference>
<gene>
    <name evidence="2" type="ORF">CROQUDRAFT_99836</name>
</gene>
<dbReference type="EMBL" id="MU167429">
    <property type="protein sequence ID" value="KAG0140648.1"/>
    <property type="molecule type" value="Genomic_DNA"/>
</dbReference>